<dbReference type="KEGG" id="llu:AKJ09_06678"/>
<evidence type="ECO:0000313" key="2">
    <source>
        <dbReference type="Proteomes" id="UP000064967"/>
    </source>
</evidence>
<dbReference type="OrthoDB" id="9147239at2"/>
<dbReference type="STRING" id="1391654.AKJ09_06678"/>
<gene>
    <name evidence="1" type="ORF">AKJ09_06678</name>
</gene>
<dbReference type="InterPro" id="IPR051704">
    <property type="entry name" value="FAD_aromatic-hydroxylase"/>
</dbReference>
<accession>A0A0K1Q3P7</accession>
<dbReference type="EMBL" id="CP012333">
    <property type="protein sequence ID" value="AKV00015.1"/>
    <property type="molecule type" value="Genomic_DNA"/>
</dbReference>
<dbReference type="Proteomes" id="UP000064967">
    <property type="component" value="Chromosome"/>
</dbReference>
<protein>
    <submittedName>
        <fullName evidence="1">Uncharacterized protein</fullName>
    </submittedName>
</protein>
<organism evidence="1 2">
    <name type="scientific">Labilithrix luteola</name>
    <dbReference type="NCBI Taxonomy" id="1391654"/>
    <lineage>
        <taxon>Bacteria</taxon>
        <taxon>Pseudomonadati</taxon>
        <taxon>Myxococcota</taxon>
        <taxon>Polyangia</taxon>
        <taxon>Polyangiales</taxon>
        <taxon>Labilitrichaceae</taxon>
        <taxon>Labilithrix</taxon>
    </lineage>
</organism>
<dbReference type="AlphaFoldDB" id="A0A0K1Q3P7"/>
<dbReference type="Gene3D" id="3.50.50.60">
    <property type="entry name" value="FAD/NAD(P)-binding domain"/>
    <property type="match status" value="1"/>
</dbReference>
<reference evidence="1 2" key="1">
    <citation type="submission" date="2015-08" db="EMBL/GenBank/DDBJ databases">
        <authorList>
            <person name="Babu N.S."/>
            <person name="Beckwith C.J."/>
            <person name="Beseler K.G."/>
            <person name="Brison A."/>
            <person name="Carone J.V."/>
            <person name="Caskin T.P."/>
            <person name="Diamond M."/>
            <person name="Durham M.E."/>
            <person name="Foxe J.M."/>
            <person name="Go M."/>
            <person name="Henderson B.A."/>
            <person name="Jones I.B."/>
            <person name="McGettigan J.A."/>
            <person name="Micheletti S.J."/>
            <person name="Nasrallah M.E."/>
            <person name="Ortiz D."/>
            <person name="Piller C.R."/>
            <person name="Privatt S.R."/>
            <person name="Schneider S.L."/>
            <person name="Sharp S."/>
            <person name="Smith T.C."/>
            <person name="Stanton J.D."/>
            <person name="Ullery H.E."/>
            <person name="Wilson R.J."/>
            <person name="Serrano M.G."/>
            <person name="Buck G."/>
            <person name="Lee V."/>
            <person name="Wang Y."/>
            <person name="Carvalho R."/>
            <person name="Voegtly L."/>
            <person name="Shi R."/>
            <person name="Duckworth R."/>
            <person name="Johnson A."/>
            <person name="Loviza R."/>
            <person name="Walstead R."/>
            <person name="Shah Z."/>
            <person name="Kiflezghi M."/>
            <person name="Wade K."/>
            <person name="Ball S.L."/>
            <person name="Bradley K.W."/>
            <person name="Asai D.J."/>
            <person name="Bowman C.A."/>
            <person name="Russell D.A."/>
            <person name="Pope W.H."/>
            <person name="Jacobs-Sera D."/>
            <person name="Hendrix R.W."/>
            <person name="Hatfull G.F."/>
        </authorList>
    </citation>
    <scope>NUCLEOTIDE SEQUENCE [LARGE SCALE GENOMIC DNA]</scope>
    <source>
        <strain evidence="1 2">DSM 27648</strain>
    </source>
</reference>
<dbReference type="PANTHER" id="PTHR46865">
    <property type="entry name" value="OXIDOREDUCTASE-RELATED"/>
    <property type="match status" value="1"/>
</dbReference>
<dbReference type="SUPFAM" id="SSF51905">
    <property type="entry name" value="FAD/NAD(P)-binding domain"/>
    <property type="match status" value="1"/>
</dbReference>
<name>A0A0K1Q3P7_9BACT</name>
<dbReference type="InterPro" id="IPR036188">
    <property type="entry name" value="FAD/NAD-bd_sf"/>
</dbReference>
<evidence type="ECO:0000313" key="1">
    <source>
        <dbReference type="EMBL" id="AKV00015.1"/>
    </source>
</evidence>
<sequence>MRGYRPVPYDLRCRLDSPSRARDFFAREYAHFHPTVRSLFSAIDTGSFVFVDTITMIRLPRVIAGRVALLGDAAACPTFLSGMRSSFAMLSAESLAAHLTSGKPIAAALADDNVDVLARAAGVQQSAQRMQKIVLGQSRLDTTVCDSVLAAAPVGWLLGHAKKFYGSQANAA</sequence>
<proteinExistence type="predicted"/>
<keyword evidence="2" id="KW-1185">Reference proteome</keyword>